<name>A0A0H1UES7_STRAG</name>
<dbReference type="EMBL" id="LBKL01000087">
    <property type="protein sequence ID" value="KLL36059.1"/>
    <property type="molecule type" value="Genomic_DNA"/>
</dbReference>
<accession>A0A0H1UES7</accession>
<proteinExistence type="predicted"/>
<protein>
    <submittedName>
        <fullName evidence="1">Uncharacterized protein</fullName>
    </submittedName>
</protein>
<comment type="caution">
    <text evidence="1">The sequence shown here is derived from an EMBL/GenBank/DDBJ whole genome shotgun (WGS) entry which is preliminary data.</text>
</comment>
<organism evidence="1 2">
    <name type="scientific">Streptococcus agalactiae</name>
    <dbReference type="NCBI Taxonomy" id="1311"/>
    <lineage>
        <taxon>Bacteria</taxon>
        <taxon>Bacillati</taxon>
        <taxon>Bacillota</taxon>
        <taxon>Bacilli</taxon>
        <taxon>Lactobacillales</taxon>
        <taxon>Streptococcaceae</taxon>
        <taxon>Streptococcus</taxon>
    </lineage>
</organism>
<reference evidence="1 2" key="1">
    <citation type="journal article" date="2015" name="PLoS ONE">
        <title>Genomic analysis reveals the molecular basis for capsule loss in the group B streptococcus population.</title>
        <authorList>
            <consortium name="DEVANI Consortium"/>
            <person name="Rosini R."/>
            <person name="Campisi E."/>
            <person name="De Chiara M."/>
            <person name="Tettelin H."/>
            <person name="Rinaudo D."/>
            <person name="Toniolo C."/>
            <person name="Metruccio M."/>
            <person name="Guidotti S."/>
            <person name="Sorensen U.B."/>
            <person name="Kilian M."/>
            <person name="Ramirez M."/>
            <person name="Janulczyk R."/>
            <person name="Donati C."/>
            <person name="Grandi G."/>
            <person name="Margarit I."/>
        </authorList>
    </citation>
    <scope>NUCLEOTIDE SEQUENCE [LARGE SCALE GENOMIC DNA]</scope>
    <source>
        <strain evidence="1 2">DK-B-USS-215</strain>
    </source>
</reference>
<gene>
    <name evidence="1" type="ORF">WA04_09310</name>
</gene>
<sequence length="114" mass="13037">MMILLSYVLTKTEPISNCQESSSNLKKWLFAIGAFSVLFCWGTTSKNIFPNKAKPEGINSRYESGQSLLSSCLIIDYLSYCPNLRRDNVQVVCHENIWELPEWSLGCDLIFYTI</sequence>
<dbReference type="Proteomes" id="UP000035346">
    <property type="component" value="Unassembled WGS sequence"/>
</dbReference>
<dbReference type="AlphaFoldDB" id="A0A0H1UES7"/>
<evidence type="ECO:0000313" key="1">
    <source>
        <dbReference type="EMBL" id="KLL36059.1"/>
    </source>
</evidence>
<evidence type="ECO:0000313" key="2">
    <source>
        <dbReference type="Proteomes" id="UP000035346"/>
    </source>
</evidence>